<dbReference type="AlphaFoldDB" id="A0A6B0Y014"/>
<organism evidence="2">
    <name type="scientific">Boseongicola sp. SB0664_bin_43</name>
    <dbReference type="NCBI Taxonomy" id="2604844"/>
    <lineage>
        <taxon>Bacteria</taxon>
        <taxon>Pseudomonadati</taxon>
        <taxon>Pseudomonadota</taxon>
        <taxon>Alphaproteobacteria</taxon>
        <taxon>Rhodobacterales</taxon>
        <taxon>Paracoccaceae</taxon>
        <taxon>Boseongicola</taxon>
    </lineage>
</organism>
<name>A0A6B0Y014_9RHOB</name>
<dbReference type="EMBL" id="VXRY01000192">
    <property type="protein sequence ID" value="MXY33413.1"/>
    <property type="molecule type" value="Genomic_DNA"/>
</dbReference>
<proteinExistence type="predicted"/>
<sequence>MKKLAPADDLAAAGDERASESSFPDEAAPRFVQQRGTLATASWSFGLRSLQQLLRPACTQVTGRCESRICRTDIGDYAIGDHAGGTSRPAAPILGVVPSR</sequence>
<feature type="region of interest" description="Disordered" evidence="1">
    <location>
        <begin position="1"/>
        <end position="29"/>
    </location>
</feature>
<comment type="caution">
    <text evidence="2">The sequence shown here is derived from an EMBL/GenBank/DDBJ whole genome shotgun (WGS) entry which is preliminary data.</text>
</comment>
<gene>
    <name evidence="2" type="ORF">F4Y60_04855</name>
</gene>
<evidence type="ECO:0000256" key="1">
    <source>
        <dbReference type="SAM" id="MobiDB-lite"/>
    </source>
</evidence>
<protein>
    <submittedName>
        <fullName evidence="2">Uncharacterized protein</fullName>
    </submittedName>
</protein>
<accession>A0A6B0Y014</accession>
<reference evidence="2" key="1">
    <citation type="submission" date="2019-09" db="EMBL/GenBank/DDBJ databases">
        <title>Characterisation of the sponge microbiome using genome-centric metagenomics.</title>
        <authorList>
            <person name="Engelberts J.P."/>
            <person name="Robbins S.J."/>
            <person name="De Goeij J.M."/>
            <person name="Aranda M."/>
            <person name="Bell S.C."/>
            <person name="Webster N.S."/>
        </authorList>
    </citation>
    <scope>NUCLEOTIDE SEQUENCE</scope>
    <source>
        <strain evidence="2">SB0664_bin_43</strain>
    </source>
</reference>
<evidence type="ECO:0000313" key="2">
    <source>
        <dbReference type="EMBL" id="MXY33413.1"/>
    </source>
</evidence>